<dbReference type="InterPro" id="IPR051591">
    <property type="entry name" value="UPF0224_FAM112_RNA_Proc"/>
</dbReference>
<dbReference type="PROSITE" id="PS51800">
    <property type="entry name" value="ZF_CHHC_U11_48K"/>
    <property type="match status" value="2"/>
</dbReference>
<dbReference type="PANTHER" id="PTHR21402:SF5">
    <property type="entry name" value="GAMETOCYTE SPECIFIC FACTOR 1"/>
    <property type="match status" value="1"/>
</dbReference>
<keyword evidence="1" id="KW-0479">Metal-binding</keyword>
<feature type="region of interest" description="Disordered" evidence="4">
    <location>
        <begin position="82"/>
        <end position="102"/>
    </location>
</feature>
<proteinExistence type="evidence at transcript level"/>
<gene>
    <name evidence="6" type="primary">GTSF1</name>
</gene>
<dbReference type="AlphaFoldDB" id="C1BQH7"/>
<evidence type="ECO:0000256" key="4">
    <source>
        <dbReference type="SAM" id="MobiDB-lite"/>
    </source>
</evidence>
<keyword evidence="3" id="KW-0862">Zinc</keyword>
<dbReference type="InterPro" id="IPR036236">
    <property type="entry name" value="Znf_C2H2_sf"/>
</dbReference>
<dbReference type="GO" id="GO:0008270">
    <property type="term" value="F:zinc ion binding"/>
    <property type="evidence" value="ECO:0007669"/>
    <property type="project" value="UniProtKB-KW"/>
</dbReference>
<organism evidence="6">
    <name type="scientific">Caligus rogercresseyi</name>
    <name type="common">Sea louse</name>
    <dbReference type="NCBI Taxonomy" id="217165"/>
    <lineage>
        <taxon>Eukaryota</taxon>
        <taxon>Metazoa</taxon>
        <taxon>Ecdysozoa</taxon>
        <taxon>Arthropoda</taxon>
        <taxon>Crustacea</taxon>
        <taxon>Multicrustacea</taxon>
        <taxon>Hexanauplia</taxon>
        <taxon>Copepoda</taxon>
        <taxon>Siphonostomatoida</taxon>
        <taxon>Caligidae</taxon>
        <taxon>Caligus</taxon>
    </lineage>
</organism>
<dbReference type="EMBL" id="BT076856">
    <property type="protein sequence ID" value="ACO11280.1"/>
    <property type="molecule type" value="mRNA"/>
</dbReference>
<protein>
    <submittedName>
        <fullName evidence="6">Gametocyte-specific factor 1</fullName>
    </submittedName>
</protein>
<dbReference type="SUPFAM" id="SSF57667">
    <property type="entry name" value="beta-beta-alpha zinc fingers"/>
    <property type="match status" value="1"/>
</dbReference>
<evidence type="ECO:0000256" key="3">
    <source>
        <dbReference type="ARBA" id="ARBA00022833"/>
    </source>
</evidence>
<evidence type="ECO:0000259" key="5">
    <source>
        <dbReference type="PROSITE" id="PS51800"/>
    </source>
</evidence>
<evidence type="ECO:0000256" key="2">
    <source>
        <dbReference type="ARBA" id="ARBA00022771"/>
    </source>
</evidence>
<reference evidence="6" key="1">
    <citation type="submission" date="2009-03" db="EMBL/GenBank/DDBJ databases">
        <title>Caligus rogercresseyi ESTs and full-length cDNAs.</title>
        <authorList>
            <person name="Yasuike M."/>
            <person name="von Schalburg K."/>
            <person name="Cooper G."/>
            <person name="Leong J."/>
            <person name="Jones S.R.M."/>
            <person name="Koop B.F."/>
        </authorList>
    </citation>
    <scope>NUCLEOTIDE SEQUENCE</scope>
    <source>
        <tissue evidence="6">Whole tissue</tissue>
    </source>
</reference>
<evidence type="ECO:0000256" key="1">
    <source>
        <dbReference type="ARBA" id="ARBA00022723"/>
    </source>
</evidence>
<keyword evidence="2" id="KW-0863">Zinc-finger</keyword>
<accession>C1BQH7</accession>
<name>C1BQH7_CALRO</name>
<feature type="domain" description="CHHC U11-48K-type" evidence="5">
    <location>
        <begin position="6"/>
        <end position="33"/>
    </location>
</feature>
<dbReference type="InterPro" id="IPR022776">
    <property type="entry name" value="TRM13/UPF0224_CHHC_Znf_dom"/>
</dbReference>
<dbReference type="PANTHER" id="PTHR21402">
    <property type="entry name" value="GAMETOCYTE SPECIFIC FACTOR 1-RELATED"/>
    <property type="match status" value="1"/>
</dbReference>
<evidence type="ECO:0000313" key="6">
    <source>
        <dbReference type="EMBL" id="ACO11280.1"/>
    </source>
</evidence>
<feature type="domain" description="CHHC U11-48K-type" evidence="5">
    <location>
        <begin position="38"/>
        <end position="65"/>
    </location>
</feature>
<dbReference type="Pfam" id="PF05253">
    <property type="entry name" value="zf-U11-48K"/>
    <property type="match status" value="2"/>
</dbReference>
<sequence length="164" mass="18886">MENEETVQCPLEISHRILPSRFQYHLVRCKRSHPHVHLKICPFNSTHYLEEQKFSEHVANCPSRASVERMIYGGDAAHPLQQLPYQSSLPSPSPSTAVDEENWENELVSKSYDPMSKCLASDVPLIPRNLTKSQRRAFRESEIDRLSKIKAESQKNKSTTLKKE</sequence>